<comment type="caution">
    <text evidence="1">The sequence shown here is derived from an EMBL/GenBank/DDBJ whole genome shotgun (WGS) entry which is preliminary data.</text>
</comment>
<organism evidence="1 2">
    <name type="scientific">Legionella shakespearei DSM 23087</name>
    <dbReference type="NCBI Taxonomy" id="1122169"/>
    <lineage>
        <taxon>Bacteria</taxon>
        <taxon>Pseudomonadati</taxon>
        <taxon>Pseudomonadota</taxon>
        <taxon>Gammaproteobacteria</taxon>
        <taxon>Legionellales</taxon>
        <taxon>Legionellaceae</taxon>
        <taxon>Legionella</taxon>
    </lineage>
</organism>
<sequence length="261" mass="29503">MIKSAYQKILRCLWLTDSGYEIEPDESSIRLSLDENAKEVYNEDCTGATTDQDLNLAPDVINTAVIYDPEISAFFDENCVCISFNRSIMASTPENYPTVITAILQHPVFIKYDKETLGHLLEDGIDFNRWDSEATHAIEDYSQRVFGEPYLTASTRSLLVIHAAKSCHEQLCSLDLVQNVYESLGRPVLCKIDFITNLNAHHWFMHADVALQNFLRQCQFGVLKEDHPNTGHINNIVQQLLGSKQISEVAENTPEYGSSPK</sequence>
<accession>A0A0W0ZEU9</accession>
<dbReference type="AlphaFoldDB" id="A0A0W0ZEU9"/>
<name>A0A0W0ZEU9_9GAMM</name>
<evidence type="ECO:0000313" key="1">
    <source>
        <dbReference type="EMBL" id="KTD67560.1"/>
    </source>
</evidence>
<dbReference type="EMBL" id="LNYW01000001">
    <property type="protein sequence ID" value="KTD67560.1"/>
    <property type="molecule type" value="Genomic_DNA"/>
</dbReference>
<dbReference type="RefSeq" id="WP_018575776.1">
    <property type="nucleotide sequence ID" value="NZ_KB892381.1"/>
</dbReference>
<dbReference type="Proteomes" id="UP000054600">
    <property type="component" value="Unassembled WGS sequence"/>
</dbReference>
<keyword evidence="2" id="KW-1185">Reference proteome</keyword>
<protein>
    <submittedName>
        <fullName evidence="1">Uncharacterized protein</fullName>
    </submittedName>
</protein>
<evidence type="ECO:0000313" key="2">
    <source>
        <dbReference type="Proteomes" id="UP000054600"/>
    </source>
</evidence>
<proteinExistence type="predicted"/>
<reference evidence="1 2" key="1">
    <citation type="submission" date="2015-11" db="EMBL/GenBank/DDBJ databases">
        <title>Genomic analysis of 38 Legionella species identifies large and diverse effector repertoires.</title>
        <authorList>
            <person name="Burstein D."/>
            <person name="Amaro F."/>
            <person name="Zusman T."/>
            <person name="Lifshitz Z."/>
            <person name="Cohen O."/>
            <person name="Gilbert J.A."/>
            <person name="Pupko T."/>
            <person name="Shuman H.A."/>
            <person name="Segal G."/>
        </authorList>
    </citation>
    <scope>NUCLEOTIDE SEQUENCE [LARGE SCALE GENOMIC DNA]</scope>
    <source>
        <strain evidence="1 2">ATCC 49655</strain>
    </source>
</reference>
<dbReference type="STRING" id="1122169.Lsha_0001"/>
<gene>
    <name evidence="1" type="ORF">Lsha_0001</name>
</gene>
<dbReference type="PATRIC" id="fig|1122169.6.peg.1"/>